<evidence type="ECO:0000313" key="2">
    <source>
        <dbReference type="Proteomes" id="UP000217790"/>
    </source>
</evidence>
<sequence>MRWTTQTSKPYLAYVSCHHLAPFHLKTSYRRCEHYSSKSKKHFVNWAISEGLYNLEYLTALCLDDSDAIKYWETRAKERGYGLLAPCTHIRNHLSIKVNCPYAHRSPKDGTMFMTPMGNLPCSSKVTAYVPLAEYFSQCPKMLVVCRSPHTHPIPLPATTPEPLKRELQNVLQELDQDLPDLTPRRLLCHPLFRSYLKKTLPSIYHPMATDLHPSLANLDHLAAFINAAVKHQFPAGTGWQGVLSLQKAQRLTCSPDQFYLCIAEEMSWSSLEATCPLQDPTDPLPLSHKDTAFRLIICMNLQRSHDLLQTRNVQSDIAFKRVSGYKEFELVSFDEQSHSHTISLSISKLSFSIPSSYIAHKYLFDQIRLLVLGDTGQYIQYRHLHSNDLTHHRLGLHLQDIVRREIGLHARDLHQHEKRLIELTEYEHLHRLLRLCVVHIFRNIQACKVPDTVKQYMRSLPCIQHSDWNGTLERIAKEGGIAGQAWIDDKVRSKFAFQAMCQAQSHIPLEIWRAGDSSTNLSEGLHADVNREGIHCSLIGAIRRAQHYDLMRLKSQQVLHVLLHPLHLNIT</sequence>
<protein>
    <submittedName>
        <fullName evidence="1">Uncharacterized protein</fullName>
    </submittedName>
</protein>
<dbReference type="OMA" id="CQAQSHI"/>
<dbReference type="EMBL" id="KZ293648">
    <property type="protein sequence ID" value="PBK98504.1"/>
    <property type="molecule type" value="Genomic_DNA"/>
</dbReference>
<gene>
    <name evidence="1" type="ORF">ARMGADRAFT_920768</name>
</gene>
<dbReference type="InParanoid" id="A0A2H3DXB1"/>
<name>A0A2H3DXB1_ARMGA</name>
<organism evidence="1 2">
    <name type="scientific">Armillaria gallica</name>
    <name type="common">Bulbous honey fungus</name>
    <name type="synonym">Armillaria bulbosa</name>
    <dbReference type="NCBI Taxonomy" id="47427"/>
    <lineage>
        <taxon>Eukaryota</taxon>
        <taxon>Fungi</taxon>
        <taxon>Dikarya</taxon>
        <taxon>Basidiomycota</taxon>
        <taxon>Agaricomycotina</taxon>
        <taxon>Agaricomycetes</taxon>
        <taxon>Agaricomycetidae</taxon>
        <taxon>Agaricales</taxon>
        <taxon>Marasmiineae</taxon>
        <taxon>Physalacriaceae</taxon>
        <taxon>Armillaria</taxon>
    </lineage>
</organism>
<dbReference type="Proteomes" id="UP000217790">
    <property type="component" value="Unassembled WGS sequence"/>
</dbReference>
<accession>A0A2H3DXB1</accession>
<evidence type="ECO:0000313" key="1">
    <source>
        <dbReference type="EMBL" id="PBK98504.1"/>
    </source>
</evidence>
<proteinExistence type="predicted"/>
<keyword evidence="2" id="KW-1185">Reference proteome</keyword>
<dbReference type="AlphaFoldDB" id="A0A2H3DXB1"/>
<dbReference type="OrthoDB" id="3268409at2759"/>
<reference evidence="2" key="1">
    <citation type="journal article" date="2017" name="Nat. Ecol. Evol.">
        <title>Genome expansion and lineage-specific genetic innovations in the forest pathogenic fungi Armillaria.</title>
        <authorList>
            <person name="Sipos G."/>
            <person name="Prasanna A.N."/>
            <person name="Walter M.C."/>
            <person name="O'Connor E."/>
            <person name="Balint B."/>
            <person name="Krizsan K."/>
            <person name="Kiss B."/>
            <person name="Hess J."/>
            <person name="Varga T."/>
            <person name="Slot J."/>
            <person name="Riley R."/>
            <person name="Boka B."/>
            <person name="Rigling D."/>
            <person name="Barry K."/>
            <person name="Lee J."/>
            <person name="Mihaltcheva S."/>
            <person name="LaButti K."/>
            <person name="Lipzen A."/>
            <person name="Waldron R."/>
            <person name="Moloney N.M."/>
            <person name="Sperisen C."/>
            <person name="Kredics L."/>
            <person name="Vagvoelgyi C."/>
            <person name="Patrignani A."/>
            <person name="Fitzpatrick D."/>
            <person name="Nagy I."/>
            <person name="Doyle S."/>
            <person name="Anderson J.B."/>
            <person name="Grigoriev I.V."/>
            <person name="Gueldener U."/>
            <person name="Muensterkoetter M."/>
            <person name="Nagy L.G."/>
        </authorList>
    </citation>
    <scope>NUCLEOTIDE SEQUENCE [LARGE SCALE GENOMIC DNA]</scope>
    <source>
        <strain evidence="2">Ar21-2</strain>
    </source>
</reference>